<dbReference type="SUPFAM" id="SSF82171">
    <property type="entry name" value="DPP6 N-terminal domain-like"/>
    <property type="match status" value="1"/>
</dbReference>
<protein>
    <recommendedName>
        <fullName evidence="7">NACHT domain-containing protein</fullName>
    </recommendedName>
</protein>
<dbReference type="PANTHER" id="PTHR19871">
    <property type="entry name" value="BETA TRANSDUCIN-RELATED PROTEIN"/>
    <property type="match status" value="1"/>
</dbReference>
<keyword evidence="6" id="KW-1185">Reference proteome</keyword>
<evidence type="ECO:0008006" key="7">
    <source>
        <dbReference type="Google" id="ProtNLM"/>
    </source>
</evidence>
<dbReference type="InterPro" id="IPR052752">
    <property type="entry name" value="NACHT-WD_repeat"/>
</dbReference>
<dbReference type="SUPFAM" id="SSF52540">
    <property type="entry name" value="P-loop containing nucleoside triphosphate hydrolases"/>
    <property type="match status" value="1"/>
</dbReference>
<dbReference type="InterPro" id="IPR036322">
    <property type="entry name" value="WD40_repeat_dom_sf"/>
</dbReference>
<dbReference type="Proteomes" id="UP001557470">
    <property type="component" value="Unassembled WGS sequence"/>
</dbReference>
<organism evidence="5 6">
    <name type="scientific">Umbra pygmaea</name>
    <name type="common">Eastern mudminnow</name>
    <dbReference type="NCBI Taxonomy" id="75934"/>
    <lineage>
        <taxon>Eukaryota</taxon>
        <taxon>Metazoa</taxon>
        <taxon>Chordata</taxon>
        <taxon>Craniata</taxon>
        <taxon>Vertebrata</taxon>
        <taxon>Euteleostomi</taxon>
        <taxon>Actinopterygii</taxon>
        <taxon>Neopterygii</taxon>
        <taxon>Teleostei</taxon>
        <taxon>Protacanthopterygii</taxon>
        <taxon>Esociformes</taxon>
        <taxon>Umbridae</taxon>
        <taxon>Umbra</taxon>
    </lineage>
</organism>
<evidence type="ECO:0000313" key="6">
    <source>
        <dbReference type="Proteomes" id="UP001557470"/>
    </source>
</evidence>
<feature type="domain" description="NACHT" evidence="3">
    <location>
        <begin position="401"/>
        <end position="539"/>
    </location>
</feature>
<gene>
    <name evidence="5" type="ORF">UPYG_G00204420</name>
</gene>
<dbReference type="InterPro" id="IPR007111">
    <property type="entry name" value="NACHT_NTPase"/>
</dbReference>
<accession>A0ABD0WIW6</accession>
<evidence type="ECO:0000313" key="5">
    <source>
        <dbReference type="EMBL" id="KAL0973474.1"/>
    </source>
</evidence>
<dbReference type="EMBL" id="JAGEUA010000006">
    <property type="protein sequence ID" value="KAL0973474.1"/>
    <property type="molecule type" value="Genomic_DNA"/>
</dbReference>
<dbReference type="SUPFAM" id="SSF50978">
    <property type="entry name" value="WD40 repeat-like"/>
    <property type="match status" value="2"/>
</dbReference>
<dbReference type="InterPro" id="IPR015943">
    <property type="entry name" value="WD40/YVTN_repeat-like_dom_sf"/>
</dbReference>
<dbReference type="InterPro" id="IPR057588">
    <property type="entry name" value="NWD1/2-like_WH"/>
</dbReference>
<name>A0ABD0WIW6_UMBPY</name>
<evidence type="ECO:0000256" key="1">
    <source>
        <dbReference type="ARBA" id="ARBA00022574"/>
    </source>
</evidence>
<dbReference type="Pfam" id="PF25469">
    <property type="entry name" value="WHD_NWD1"/>
    <property type="match status" value="1"/>
</dbReference>
<evidence type="ECO:0000259" key="3">
    <source>
        <dbReference type="Pfam" id="PF05729"/>
    </source>
</evidence>
<keyword evidence="2" id="KW-0677">Repeat</keyword>
<dbReference type="SMART" id="SM00320">
    <property type="entry name" value="WD40"/>
    <property type="match status" value="4"/>
</dbReference>
<proteinExistence type="predicted"/>
<evidence type="ECO:0000256" key="2">
    <source>
        <dbReference type="ARBA" id="ARBA00022737"/>
    </source>
</evidence>
<feature type="domain" description="NWD1/2-like winged helix-turn-helix" evidence="4">
    <location>
        <begin position="637"/>
        <end position="744"/>
    </location>
</feature>
<dbReference type="InterPro" id="IPR001680">
    <property type="entry name" value="WD40_rpt"/>
</dbReference>
<dbReference type="PANTHER" id="PTHR19871:SF29">
    <property type="entry name" value="NACHT AND WD REPEAT DOMAIN-CONTAINING PROTEIN 2-LIKE"/>
    <property type="match status" value="1"/>
</dbReference>
<reference evidence="5 6" key="1">
    <citation type="submission" date="2024-06" db="EMBL/GenBank/DDBJ databases">
        <authorList>
            <person name="Pan Q."/>
            <person name="Wen M."/>
            <person name="Jouanno E."/>
            <person name="Zahm M."/>
            <person name="Klopp C."/>
            <person name="Cabau C."/>
            <person name="Louis A."/>
            <person name="Berthelot C."/>
            <person name="Parey E."/>
            <person name="Roest Crollius H."/>
            <person name="Montfort J."/>
            <person name="Robinson-Rechavi M."/>
            <person name="Bouchez O."/>
            <person name="Lampietro C."/>
            <person name="Lopez Roques C."/>
            <person name="Donnadieu C."/>
            <person name="Postlethwait J."/>
            <person name="Bobe J."/>
            <person name="Verreycken H."/>
            <person name="Guiguen Y."/>
        </authorList>
    </citation>
    <scope>NUCLEOTIDE SEQUENCE [LARGE SCALE GENOMIC DNA]</scope>
    <source>
        <strain evidence="5">Up_M1</strain>
        <tissue evidence="5">Testis</tissue>
    </source>
</reference>
<sequence>MLGWLISAVRLNSLFASERLMEDSSSASSKSCVKVYLCSNPEDSFVERRALRELVFPRLREHCRYTHGLDFKVIDPYEDIDPRTWPDQRTRQNLIQECRETSAGPYLVALVGEKYGAACLPTQVEVAEFLVLLQVCQRSGFNTRALDRVYLRDENAKPASFCLQQQACSYTHQPVKKLRAEKTREPDVLEKEGEVRKVLQAAVSQCVQGGLLTPDRAQKYFRSVLDTDLRFALENRPIHYIDKRCVIYINKISSRKGQSEKADQLHLELLPHPHPLVEALSNDNLLSQICDQFLPSLVTSCHLLVHTTTSECEPRHGCTLARKTSYVEGLCQQLYFDVMALIDGSIGVGTGKSELTFSSADAWIREQLELCSVYSRLYEINRLEEEEVKAYLKQKDTQVPLVIGGGTCTGKTVLLAHCAQQVKSWLRDKDPVVIVHFATLSFNSSPRHVLSRLCLLIAHKYNHDPNPDLNATLQQLKQKLSSLLSIAPSPKRPLVLILDGLEQGSAISGAQIIQALPTPLPPNVKLLLSVSPTRPSIIEALQLHYPQSSSALAGVPGCCAIVELGSVERRECVRFLTSLLDASRREVTSGQQCVVNLALTSCPLTLYARLLHRNASLWTSESEVTESTLPVAVHPSIAMFLAHLEKKHGFSLVSRALSYLTLSRTGLTEAELSDLLSSDDEVLAEYVPDIEPLPSRLRVPEVDVERLLLDLKGFLSTRTIGGSQVLFWVSRHFGLVVYKRYLSTWEMREDIHSLMADYYNNRWCYGIAKPLIINHDTGTKQPGSGTAQIKLYLDRQPLVQPYVFNSEPSTERVNLRKLLELPYHLRASSRWEELVCGLMMSLEFHQAMLKAGLLGDLLTLLEDAKEDGAFRLLLPRERALLAHILRGACCLLWGSPKELPMVMQVRLLPYLGVFPELKGYAEEVVQGVTRRDSGLVVVLSPAPSSVPSTQCILPDAKQSHVKGAVATKCGTVVLTQIDGSAWMWRGCDAQQLELSCKPKVKFVHCSGSCVLLSTQCDRLFLYDVNEAQCFQEIQHAEGQVEGFFLCDDKMCVWWKGLSYASVGETSTGQLLIQLQCSYMVRTVALPSGGQFAFCGQEKGTVSVFDLAGGFLTATCSSATEEAIILLILTDDKEELTCVDKIGNIFLWDVETKAAPNLLRECYSESSHNEVVNTDLSEHNCFLLLCKTQEIVIWDNCNCELWDHFRAPQGKAFSQALLAQGGHLILASLEACLSVLVWKMASGQCVLSLDAGSQPLTLLKMESALSTVTQNGLLTMWDSEVIKAAGMAPKTGVGIRQVVLEQMGEFFYTIDGSEMALRWSLQTGSPDAHFLHDDPVKKLCLSIDGSHLVSLSGGDIYVWQSQTGQNLHRIHGSRATDVLVTSNCRLGVCVSQQGLSRAWKLASGCVVCNIHMYLADPQVSPESTFLLGLHHNDMLAVSLWSGTVSKRFSCSERYEQSAVLAFQTLPEHPEFVIVMASSGSVYTWRMTEETVCRQFVLPDTFLCEPRVFQMSCDGSFAVLRIVEDFITLLDLPRARLCRVQAEGPVLKVRLDDSGSYAVYICQPAAQVNRCPCDLHSKAVLGVVRLSDGGRVARMCLGKSPTELALSGELCVYVGFQDGSVGVYSICDVTGRGGAIRGRVNGISQESPCQCNREPVPRFPLGTPSVTWPELPSEMMESDL</sequence>
<keyword evidence="1" id="KW-0853">WD repeat</keyword>
<dbReference type="Gene3D" id="2.130.10.10">
    <property type="entry name" value="YVTN repeat-like/Quinoprotein amine dehydrogenase"/>
    <property type="match status" value="2"/>
</dbReference>
<comment type="caution">
    <text evidence="5">The sequence shown here is derived from an EMBL/GenBank/DDBJ whole genome shotgun (WGS) entry which is preliminary data.</text>
</comment>
<dbReference type="InterPro" id="IPR027417">
    <property type="entry name" value="P-loop_NTPase"/>
</dbReference>
<dbReference type="Gene3D" id="3.40.50.300">
    <property type="entry name" value="P-loop containing nucleotide triphosphate hydrolases"/>
    <property type="match status" value="1"/>
</dbReference>
<dbReference type="Pfam" id="PF05729">
    <property type="entry name" value="NACHT"/>
    <property type="match status" value="1"/>
</dbReference>
<evidence type="ECO:0000259" key="4">
    <source>
        <dbReference type="Pfam" id="PF25469"/>
    </source>
</evidence>